<accession>A0A1G5VEE2</accession>
<evidence type="ECO:0000313" key="2">
    <source>
        <dbReference type="Proteomes" id="UP000198756"/>
    </source>
</evidence>
<dbReference type="STRING" id="279824.SAMN03080617_00480"/>
<sequence>MRKYVIIGMLVFGICGFTVAQESKNEHSNFKVGLEGMLGMSFADNFFSVNIGGPTLMLRVAQEIKVGVGAFPSVYVKESKSGARLGVGPRVDVKNFVLFSSFFHFDRADFWQGSIGIGYKFHGKK</sequence>
<dbReference type="EMBL" id="FMXE01000003">
    <property type="protein sequence ID" value="SDA44232.1"/>
    <property type="molecule type" value="Genomic_DNA"/>
</dbReference>
<organism evidence="1 2">
    <name type="scientific">Algoriphagus alkaliphilus</name>
    <dbReference type="NCBI Taxonomy" id="279824"/>
    <lineage>
        <taxon>Bacteria</taxon>
        <taxon>Pseudomonadati</taxon>
        <taxon>Bacteroidota</taxon>
        <taxon>Cytophagia</taxon>
        <taxon>Cytophagales</taxon>
        <taxon>Cyclobacteriaceae</taxon>
        <taxon>Algoriphagus</taxon>
    </lineage>
</organism>
<reference evidence="2" key="1">
    <citation type="submission" date="2016-10" db="EMBL/GenBank/DDBJ databases">
        <authorList>
            <person name="Varghese N."/>
            <person name="Submissions S."/>
        </authorList>
    </citation>
    <scope>NUCLEOTIDE SEQUENCE [LARGE SCALE GENOMIC DNA]</scope>
    <source>
        <strain evidence="2">DSM 22703</strain>
    </source>
</reference>
<evidence type="ECO:0008006" key="3">
    <source>
        <dbReference type="Google" id="ProtNLM"/>
    </source>
</evidence>
<protein>
    <recommendedName>
        <fullName evidence="3">Outer membrane protein beta-barrel domain-containing protein</fullName>
    </recommendedName>
</protein>
<dbReference type="RefSeq" id="WP_092728354.1">
    <property type="nucleotide sequence ID" value="NZ_FMXE01000003.1"/>
</dbReference>
<name>A0A1G5VEE2_9BACT</name>
<proteinExistence type="predicted"/>
<dbReference type="AlphaFoldDB" id="A0A1G5VEE2"/>
<dbReference type="Proteomes" id="UP000198756">
    <property type="component" value="Unassembled WGS sequence"/>
</dbReference>
<gene>
    <name evidence="1" type="ORF">SAMN03080617_00480</name>
</gene>
<dbReference type="OrthoDB" id="839040at2"/>
<keyword evidence="2" id="KW-1185">Reference proteome</keyword>
<evidence type="ECO:0000313" key="1">
    <source>
        <dbReference type="EMBL" id="SDA44232.1"/>
    </source>
</evidence>